<evidence type="ECO:0000313" key="10">
    <source>
        <dbReference type="Proteomes" id="UP000199039"/>
    </source>
</evidence>
<keyword evidence="3" id="KW-1003">Cell membrane</keyword>
<dbReference type="AlphaFoldDB" id="A0A1G6GVK3"/>
<proteinExistence type="predicted"/>
<keyword evidence="5 7" id="KW-1133">Transmembrane helix</keyword>
<dbReference type="Proteomes" id="UP000199039">
    <property type="component" value="Unassembled WGS sequence"/>
</dbReference>
<dbReference type="STRING" id="1814289.SAMN05216410_0514"/>
<keyword evidence="10" id="KW-1185">Reference proteome</keyword>
<sequence length="505" mass="52123">MATGARHRTGVAPGDLKIWWILAVLVTAQLMVVLDATIVNIALPTAQKDLGMPADMRQWVVTAYSLAFGGLLIIGGRIGDRVGRRTTFLIGVVGFAVASTMGGLAPTYHVLIAARGLQGAFGALMAPAALSLVTVTFEGLPTRPKAFGIWGAASGAGGAIGLLLGGFLTEYLTWRWCLLVNIVFAVIAFVGAVVLLPRTLPDHDVSVNPLSAVLIAGGLFGIVYGLSHAETAGWSDPATLVLLIGGVVLVAIFLMLQRTLTSPLLPLRVLSNRFRGGALTAVLFAGSGLFGVFLFLTYYLQDTLGFTAMRTGLAFLPMVAVLATTSALVGAFFLVRIGPRRLVGTGMVIGAFALALMTRFDDSTTYFPGVLVPLLFAGLGVGMLFASALGTATLGLRDDDAGVGSSLVNTSQQVGGAIGIALLSTMAASATASHLTTLMTDLKLTSPTSAVTSQAALAGYHTAFWWSAGIFLFGAVLCTLIFPPGPAPRSVRADVSTAAPAAPAD</sequence>
<gene>
    <name evidence="9" type="ORF">SAMN05216410_0514</name>
</gene>
<evidence type="ECO:0000256" key="7">
    <source>
        <dbReference type="SAM" id="Phobius"/>
    </source>
</evidence>
<dbReference type="EMBL" id="FMYH01000001">
    <property type="protein sequence ID" value="SDB86047.1"/>
    <property type="molecule type" value="Genomic_DNA"/>
</dbReference>
<dbReference type="PANTHER" id="PTHR42718">
    <property type="entry name" value="MAJOR FACILITATOR SUPERFAMILY MULTIDRUG TRANSPORTER MFSC"/>
    <property type="match status" value="1"/>
</dbReference>
<comment type="subcellular location">
    <subcellularLocation>
        <location evidence="1">Cell membrane</location>
        <topology evidence="1">Multi-pass membrane protein</topology>
    </subcellularLocation>
</comment>
<feature type="transmembrane region" description="Helical" evidence="7">
    <location>
        <begin position="147"/>
        <end position="167"/>
    </location>
</feature>
<evidence type="ECO:0000256" key="5">
    <source>
        <dbReference type="ARBA" id="ARBA00022989"/>
    </source>
</evidence>
<protein>
    <submittedName>
        <fullName evidence="9">Drug resistance transporter, EmrB/QacA subfamily</fullName>
    </submittedName>
</protein>
<evidence type="ECO:0000256" key="4">
    <source>
        <dbReference type="ARBA" id="ARBA00022692"/>
    </source>
</evidence>
<dbReference type="PROSITE" id="PS50850">
    <property type="entry name" value="MFS"/>
    <property type="match status" value="1"/>
</dbReference>
<dbReference type="InterPro" id="IPR020846">
    <property type="entry name" value="MFS_dom"/>
</dbReference>
<dbReference type="CDD" id="cd17321">
    <property type="entry name" value="MFS_MMR_MDR_like"/>
    <property type="match status" value="1"/>
</dbReference>
<evidence type="ECO:0000256" key="2">
    <source>
        <dbReference type="ARBA" id="ARBA00022448"/>
    </source>
</evidence>
<organism evidence="9 10">
    <name type="scientific">Sanguibacter gelidistatuariae</name>
    <dbReference type="NCBI Taxonomy" id="1814289"/>
    <lineage>
        <taxon>Bacteria</taxon>
        <taxon>Bacillati</taxon>
        <taxon>Actinomycetota</taxon>
        <taxon>Actinomycetes</taxon>
        <taxon>Micrococcales</taxon>
        <taxon>Sanguibacteraceae</taxon>
        <taxon>Sanguibacter</taxon>
    </lineage>
</organism>
<dbReference type="PANTHER" id="PTHR42718:SF46">
    <property type="entry name" value="BLR6921 PROTEIN"/>
    <property type="match status" value="1"/>
</dbReference>
<feature type="transmembrane region" description="Helical" evidence="7">
    <location>
        <begin position="207"/>
        <end position="226"/>
    </location>
</feature>
<feature type="transmembrane region" description="Helical" evidence="7">
    <location>
        <begin position="88"/>
        <end position="108"/>
    </location>
</feature>
<feature type="transmembrane region" description="Helical" evidence="7">
    <location>
        <begin position="120"/>
        <end position="140"/>
    </location>
</feature>
<dbReference type="Gene3D" id="1.20.1720.10">
    <property type="entry name" value="Multidrug resistance protein D"/>
    <property type="match status" value="1"/>
</dbReference>
<feature type="transmembrane region" description="Helical" evidence="7">
    <location>
        <begin position="173"/>
        <end position="195"/>
    </location>
</feature>
<feature type="transmembrane region" description="Helical" evidence="7">
    <location>
        <begin position="463"/>
        <end position="482"/>
    </location>
</feature>
<evidence type="ECO:0000256" key="1">
    <source>
        <dbReference type="ARBA" id="ARBA00004651"/>
    </source>
</evidence>
<feature type="transmembrane region" description="Helical" evidence="7">
    <location>
        <begin position="277"/>
        <end position="300"/>
    </location>
</feature>
<dbReference type="NCBIfam" id="TIGR00711">
    <property type="entry name" value="efflux_EmrB"/>
    <property type="match status" value="1"/>
</dbReference>
<keyword evidence="2" id="KW-0813">Transport</keyword>
<feature type="transmembrane region" description="Helical" evidence="7">
    <location>
        <begin position="18"/>
        <end position="39"/>
    </location>
</feature>
<feature type="domain" description="Major facilitator superfamily (MFS) profile" evidence="8">
    <location>
        <begin position="21"/>
        <end position="486"/>
    </location>
</feature>
<name>A0A1G6GVK3_9MICO</name>
<feature type="transmembrane region" description="Helical" evidence="7">
    <location>
        <begin position="59"/>
        <end position="76"/>
    </location>
</feature>
<dbReference type="OrthoDB" id="3218494at2"/>
<dbReference type="RefSeq" id="WP_093180554.1">
    <property type="nucleotide sequence ID" value="NZ_FMYH01000001.1"/>
</dbReference>
<keyword evidence="4 7" id="KW-0812">Transmembrane</keyword>
<evidence type="ECO:0000259" key="8">
    <source>
        <dbReference type="PROSITE" id="PS50850"/>
    </source>
</evidence>
<feature type="transmembrane region" description="Helical" evidence="7">
    <location>
        <begin position="312"/>
        <end position="335"/>
    </location>
</feature>
<dbReference type="InterPro" id="IPR004638">
    <property type="entry name" value="EmrB-like"/>
</dbReference>
<accession>A0A1G6GVK3</accession>
<evidence type="ECO:0000256" key="6">
    <source>
        <dbReference type="ARBA" id="ARBA00023136"/>
    </source>
</evidence>
<keyword evidence="6 7" id="KW-0472">Membrane</keyword>
<evidence type="ECO:0000256" key="3">
    <source>
        <dbReference type="ARBA" id="ARBA00022475"/>
    </source>
</evidence>
<dbReference type="InterPro" id="IPR036259">
    <property type="entry name" value="MFS_trans_sf"/>
</dbReference>
<dbReference type="SUPFAM" id="SSF103473">
    <property type="entry name" value="MFS general substrate transporter"/>
    <property type="match status" value="1"/>
</dbReference>
<feature type="transmembrane region" description="Helical" evidence="7">
    <location>
        <begin position="414"/>
        <end position="435"/>
    </location>
</feature>
<dbReference type="Pfam" id="PF07690">
    <property type="entry name" value="MFS_1"/>
    <property type="match status" value="1"/>
</dbReference>
<reference evidence="9 10" key="1">
    <citation type="submission" date="2016-09" db="EMBL/GenBank/DDBJ databases">
        <authorList>
            <person name="Capua I."/>
            <person name="De Benedictis P."/>
            <person name="Joannis T."/>
            <person name="Lombin L.H."/>
            <person name="Cattoli G."/>
        </authorList>
    </citation>
    <scope>NUCLEOTIDE SEQUENCE [LARGE SCALE GENOMIC DNA]</scope>
    <source>
        <strain evidence="9 10">ISLP-3</strain>
    </source>
</reference>
<dbReference type="InterPro" id="IPR011701">
    <property type="entry name" value="MFS"/>
</dbReference>
<feature type="transmembrane region" description="Helical" evidence="7">
    <location>
        <begin position="238"/>
        <end position="256"/>
    </location>
</feature>
<dbReference type="GO" id="GO:0005886">
    <property type="term" value="C:plasma membrane"/>
    <property type="evidence" value="ECO:0007669"/>
    <property type="project" value="UniProtKB-SubCell"/>
</dbReference>
<evidence type="ECO:0000313" key="9">
    <source>
        <dbReference type="EMBL" id="SDB86047.1"/>
    </source>
</evidence>
<feature type="transmembrane region" description="Helical" evidence="7">
    <location>
        <begin position="342"/>
        <end position="360"/>
    </location>
</feature>
<feature type="transmembrane region" description="Helical" evidence="7">
    <location>
        <begin position="366"/>
        <end position="394"/>
    </location>
</feature>
<dbReference type="Gene3D" id="1.20.1250.20">
    <property type="entry name" value="MFS general substrate transporter like domains"/>
    <property type="match status" value="1"/>
</dbReference>
<dbReference type="GO" id="GO:0022857">
    <property type="term" value="F:transmembrane transporter activity"/>
    <property type="evidence" value="ECO:0007669"/>
    <property type="project" value="InterPro"/>
</dbReference>